<comment type="subcellular location">
    <subcellularLocation>
        <location evidence="2">Cytoplasm</location>
    </subcellularLocation>
</comment>
<dbReference type="Proteomes" id="UP000221918">
    <property type="component" value="Unassembled WGS sequence"/>
</dbReference>
<accession>A0AAJ2DK08</accession>
<reference evidence="4 5" key="1">
    <citation type="submission" date="2017-09" db="EMBL/GenBank/DDBJ databases">
        <title>Large-scale bioinformatics analysis of Bacillus genomes uncovers conserved roles of natural products in bacterial physiology.</title>
        <authorList>
            <consortium name="Agbiome Team Llc"/>
            <person name="Bleich R.M."/>
            <person name="Grubbs K.J."/>
            <person name="Santa Maria K.C."/>
            <person name="Allen S.E."/>
            <person name="Farag S."/>
            <person name="Shank E.A."/>
            <person name="Bowers A."/>
        </authorList>
    </citation>
    <scope>NUCLEOTIDE SEQUENCE [LARGE SCALE GENOMIC DNA]</scope>
    <source>
        <strain evidence="4 5">AFS037265</strain>
    </source>
</reference>
<dbReference type="RefSeq" id="WP_003198497.1">
    <property type="nucleotide sequence ID" value="NZ_CM000743.1"/>
</dbReference>
<dbReference type="InterPro" id="IPR005627">
    <property type="entry name" value="CutC-like"/>
</dbReference>
<keyword evidence="2" id="KW-0963">Cytoplasm</keyword>
<dbReference type="FunFam" id="3.20.20.380:FF:000004">
    <property type="entry name" value="Copper homeostasis protein CutC"/>
    <property type="match status" value="1"/>
</dbReference>
<comment type="similarity">
    <text evidence="1 2">Belongs to the CutC family.</text>
</comment>
<dbReference type="PANTHER" id="PTHR12598">
    <property type="entry name" value="COPPER HOMEOSTASIS PROTEIN CUTC"/>
    <property type="match status" value="1"/>
</dbReference>
<dbReference type="Proteomes" id="UP001248134">
    <property type="component" value="Unassembled WGS sequence"/>
</dbReference>
<evidence type="ECO:0000313" key="3">
    <source>
        <dbReference type="EMBL" id="MDR4326230.1"/>
    </source>
</evidence>
<dbReference type="HAMAP" id="MF_00795">
    <property type="entry name" value="CutC"/>
    <property type="match status" value="1"/>
</dbReference>
<dbReference type="SUPFAM" id="SSF110395">
    <property type="entry name" value="CutC-like"/>
    <property type="match status" value="1"/>
</dbReference>
<dbReference type="GO" id="GO:0005507">
    <property type="term" value="F:copper ion binding"/>
    <property type="evidence" value="ECO:0007669"/>
    <property type="project" value="TreeGrafter"/>
</dbReference>
<dbReference type="EMBL" id="VLYX01000007">
    <property type="protein sequence ID" value="MDR4326230.1"/>
    <property type="molecule type" value="Genomic_DNA"/>
</dbReference>
<comment type="caution">
    <text evidence="2">Once thought to be involved in copper homeostasis, experiments in E.coli have shown this is not the case.</text>
</comment>
<evidence type="ECO:0000313" key="5">
    <source>
        <dbReference type="Proteomes" id="UP000221918"/>
    </source>
</evidence>
<protein>
    <recommendedName>
        <fullName evidence="2">PF03932 family protein CutC</fullName>
    </recommendedName>
</protein>
<organism evidence="3 6">
    <name type="scientific">Bacillus pseudomycoides</name>
    <dbReference type="NCBI Taxonomy" id="64104"/>
    <lineage>
        <taxon>Bacteria</taxon>
        <taxon>Bacillati</taxon>
        <taxon>Bacillota</taxon>
        <taxon>Bacilli</taxon>
        <taxon>Bacillales</taxon>
        <taxon>Bacillaceae</taxon>
        <taxon>Bacillus</taxon>
        <taxon>Bacillus cereus group</taxon>
    </lineage>
</organism>
<evidence type="ECO:0000256" key="2">
    <source>
        <dbReference type="HAMAP-Rule" id="MF_00795"/>
    </source>
</evidence>
<dbReference type="Pfam" id="PF03932">
    <property type="entry name" value="CutC"/>
    <property type="match status" value="1"/>
</dbReference>
<evidence type="ECO:0000313" key="6">
    <source>
        <dbReference type="Proteomes" id="UP001248134"/>
    </source>
</evidence>
<dbReference type="EMBL" id="NUTL01000094">
    <property type="protein sequence ID" value="PHE91793.1"/>
    <property type="molecule type" value="Genomic_DNA"/>
</dbReference>
<dbReference type="PANTHER" id="PTHR12598:SF0">
    <property type="entry name" value="COPPER HOMEOSTASIS PROTEIN CUTC HOMOLOG"/>
    <property type="match status" value="1"/>
</dbReference>
<evidence type="ECO:0000256" key="1">
    <source>
        <dbReference type="ARBA" id="ARBA00007768"/>
    </source>
</evidence>
<name>A0AAJ2DK08_9BACI</name>
<dbReference type="Gene3D" id="3.20.20.380">
    <property type="entry name" value="Copper homeostasis (CutC) domain"/>
    <property type="match status" value="1"/>
</dbReference>
<comment type="caution">
    <text evidence="3">The sequence shown here is derived from an EMBL/GenBank/DDBJ whole genome shotgun (WGS) entry which is preliminary data.</text>
</comment>
<evidence type="ECO:0000313" key="4">
    <source>
        <dbReference type="EMBL" id="PHE91793.1"/>
    </source>
</evidence>
<dbReference type="InterPro" id="IPR036822">
    <property type="entry name" value="CutC-like_dom_sf"/>
</dbReference>
<dbReference type="AlphaFoldDB" id="A0AAJ2DK08"/>
<dbReference type="GO" id="GO:0005737">
    <property type="term" value="C:cytoplasm"/>
    <property type="evidence" value="ECO:0007669"/>
    <property type="project" value="UniProtKB-SubCell"/>
</dbReference>
<reference evidence="3" key="2">
    <citation type="submission" date="2019-07" db="EMBL/GenBank/DDBJ databases">
        <title>Phylogenomic Reclassification of ATCC Bacillus Strains and Various Taxa within the Genus Bacillus.</title>
        <authorList>
            <person name="Riojas M.A."/>
            <person name="Frank A.M."/>
            <person name="Fenn S.L."/>
            <person name="King S.P."/>
            <person name="Brower S.M."/>
            <person name="Hazbon M.H."/>
        </authorList>
    </citation>
    <scope>NUCLEOTIDE SEQUENCE</scope>
    <source>
        <strain evidence="3">NR-12239</strain>
    </source>
</reference>
<gene>
    <name evidence="2" type="primary">cutC</name>
    <name evidence="4" type="ORF">COF81_21290</name>
    <name evidence="3" type="ORF">FOS08_09795</name>
</gene>
<proteinExistence type="inferred from homology"/>
<sequence length="227" mass="24797">MLEVIATCLEDVKQIEKAGGNRIELISAYTEGGLTPSYAFIKKAVKVANIPIHVMIRPHAKSFIYTTEEIEMMKEDILIAQELGAAGVVLGVLNEQNQVDEKKLANLLSVVDGINITFHRAIDEVDDLIGAVKILRNFEKITHILTSGGQGTIEENIPVLHEMQRVSKGDIQLIVGSGVTKENIKRLLNETGISEAHVGTAVREGKSCFAEVDQKSVQDLVVLTKSL</sequence>